<dbReference type="Proteomes" id="UP000190435">
    <property type="component" value="Unassembled WGS sequence"/>
</dbReference>
<accession>A0A1T0A366</accession>
<reference evidence="1 3" key="1">
    <citation type="submission" date="2017-02" db="EMBL/GenBank/DDBJ databases">
        <title>Draft genome sequence of Moraxella caviae CCUG 355 type strain.</title>
        <authorList>
            <person name="Engstrom-Jakobsson H."/>
            <person name="Salva-Serra F."/>
            <person name="Thorell K."/>
            <person name="Gonzales-Siles L."/>
            <person name="Karlsson R."/>
            <person name="Boulund F."/>
            <person name="Engstrand L."/>
            <person name="Moore E."/>
        </authorList>
    </citation>
    <scope>NUCLEOTIDE SEQUENCE [LARGE SCALE GENOMIC DNA]</scope>
    <source>
        <strain evidence="1 3">CCUG 355</strain>
    </source>
</reference>
<name>A0A1T0A366_9GAMM</name>
<evidence type="ECO:0000313" key="2">
    <source>
        <dbReference type="EMBL" id="STZ14547.1"/>
    </source>
</evidence>
<dbReference type="AlphaFoldDB" id="A0A1T0A366"/>
<proteinExistence type="predicted"/>
<protein>
    <submittedName>
        <fullName evidence="1">Uncharacterized protein</fullName>
    </submittedName>
</protein>
<dbReference type="EMBL" id="UGQE01000004">
    <property type="protein sequence ID" value="STZ14547.1"/>
    <property type="molecule type" value="Genomic_DNA"/>
</dbReference>
<dbReference type="RefSeq" id="WP_078276408.1">
    <property type="nucleotide sequence ID" value="NZ_CAACXO010000043.1"/>
</dbReference>
<gene>
    <name evidence="1" type="ORF">B0181_05000</name>
    <name evidence="2" type="ORF">NCTC10293_02142</name>
</gene>
<keyword evidence="3" id="KW-1185">Reference proteome</keyword>
<evidence type="ECO:0000313" key="1">
    <source>
        <dbReference type="EMBL" id="OOR90232.1"/>
    </source>
</evidence>
<dbReference type="Proteomes" id="UP000255279">
    <property type="component" value="Unassembled WGS sequence"/>
</dbReference>
<dbReference type="OrthoDB" id="6901941at2"/>
<dbReference type="EMBL" id="MUXU01000033">
    <property type="protein sequence ID" value="OOR90232.1"/>
    <property type="molecule type" value="Genomic_DNA"/>
</dbReference>
<dbReference type="STRING" id="34060.B0181_05000"/>
<evidence type="ECO:0000313" key="4">
    <source>
        <dbReference type="Proteomes" id="UP000255279"/>
    </source>
</evidence>
<sequence>MIKLHKPNGHILIDGRHKNLALIETVTRTADQIKDRGWSPVVQFNKIGVAVVPLSNTKDSAIALCNHFVTNNKSGIKLFVINPSGRTFYLFGNPSEAAATGKAGLKIYSDQNGELVFDSRLKYLNVLGVCQQGMRLDANRQYGLLYTSPVPIQYGEQQALGYAYEYDVYNVMFWYNHQGVLTQFWQSDTRHGAHNEAYTSPPLLVDLTGL</sequence>
<reference evidence="2 4" key="2">
    <citation type="submission" date="2018-06" db="EMBL/GenBank/DDBJ databases">
        <authorList>
            <consortium name="Pathogen Informatics"/>
            <person name="Doyle S."/>
        </authorList>
    </citation>
    <scope>NUCLEOTIDE SEQUENCE [LARGE SCALE GENOMIC DNA]</scope>
    <source>
        <strain evidence="2 4">NCTC10293</strain>
    </source>
</reference>
<organism evidence="1 3">
    <name type="scientific">Moraxella caviae</name>
    <dbReference type="NCBI Taxonomy" id="34060"/>
    <lineage>
        <taxon>Bacteria</taxon>
        <taxon>Pseudomonadati</taxon>
        <taxon>Pseudomonadota</taxon>
        <taxon>Gammaproteobacteria</taxon>
        <taxon>Moraxellales</taxon>
        <taxon>Moraxellaceae</taxon>
        <taxon>Moraxella</taxon>
    </lineage>
</organism>
<evidence type="ECO:0000313" key="3">
    <source>
        <dbReference type="Proteomes" id="UP000190435"/>
    </source>
</evidence>